<evidence type="ECO:0000256" key="3">
    <source>
        <dbReference type="ARBA" id="ARBA00022723"/>
    </source>
</evidence>
<dbReference type="Proteomes" id="UP000031036">
    <property type="component" value="Unassembled WGS sequence"/>
</dbReference>
<evidence type="ECO:0000256" key="6">
    <source>
        <dbReference type="ARBA" id="ARBA00023015"/>
    </source>
</evidence>
<accession>A0A0B2VEG5</accession>
<keyword evidence="10 11" id="KW-0539">Nucleus</keyword>
<feature type="domain" description="NR LBD" evidence="13">
    <location>
        <begin position="150"/>
        <end position="388"/>
    </location>
</feature>
<keyword evidence="7 11" id="KW-0238">DNA-binding</keyword>
<keyword evidence="9 11" id="KW-0675">Receptor</keyword>
<evidence type="ECO:0000313" key="14">
    <source>
        <dbReference type="EMBL" id="KHN81931.1"/>
    </source>
</evidence>
<dbReference type="InterPro" id="IPR013088">
    <property type="entry name" value="Znf_NHR/GATA"/>
</dbReference>
<comment type="similarity">
    <text evidence="2 11">Belongs to the nuclear hormone receptor family.</text>
</comment>
<dbReference type="PROSITE" id="PS51843">
    <property type="entry name" value="NR_LBD"/>
    <property type="match status" value="1"/>
</dbReference>
<keyword evidence="15" id="KW-1185">Reference proteome</keyword>
<dbReference type="STRING" id="6265.A0A0B2VEG5"/>
<dbReference type="InterPro" id="IPR001628">
    <property type="entry name" value="Znf_hrmn_rcpt"/>
</dbReference>
<evidence type="ECO:0000313" key="15">
    <source>
        <dbReference type="Proteomes" id="UP000031036"/>
    </source>
</evidence>
<evidence type="ECO:0000259" key="13">
    <source>
        <dbReference type="PROSITE" id="PS51843"/>
    </source>
</evidence>
<dbReference type="OMA" id="RTIMKNQ"/>
<dbReference type="InterPro" id="IPR035500">
    <property type="entry name" value="NHR-like_dom_sf"/>
</dbReference>
<dbReference type="Pfam" id="PF00105">
    <property type="entry name" value="zf-C4"/>
    <property type="match status" value="1"/>
</dbReference>
<dbReference type="PANTHER" id="PTHR24083">
    <property type="entry name" value="NUCLEAR HORMONE RECEPTOR"/>
    <property type="match status" value="1"/>
</dbReference>
<dbReference type="SMART" id="SM00430">
    <property type="entry name" value="HOLI"/>
    <property type="match status" value="1"/>
</dbReference>
<dbReference type="PROSITE" id="PS51030">
    <property type="entry name" value="NUCLEAR_REC_DBD_2"/>
    <property type="match status" value="1"/>
</dbReference>
<keyword evidence="3 11" id="KW-0479">Metal-binding</keyword>
<evidence type="ECO:0000256" key="7">
    <source>
        <dbReference type="ARBA" id="ARBA00023125"/>
    </source>
</evidence>
<dbReference type="GO" id="GO:0003700">
    <property type="term" value="F:DNA-binding transcription factor activity"/>
    <property type="evidence" value="ECO:0007669"/>
    <property type="project" value="InterPro"/>
</dbReference>
<dbReference type="InterPro" id="IPR000536">
    <property type="entry name" value="Nucl_hrmn_rcpt_lig-bd"/>
</dbReference>
<dbReference type="InterPro" id="IPR049636">
    <property type="entry name" value="HNF4-like_DBD"/>
</dbReference>
<dbReference type="PRINTS" id="PR00047">
    <property type="entry name" value="STROIDFINGER"/>
</dbReference>
<evidence type="ECO:0000256" key="11">
    <source>
        <dbReference type="RuleBase" id="RU004334"/>
    </source>
</evidence>
<dbReference type="SUPFAM" id="SSF48508">
    <property type="entry name" value="Nuclear receptor ligand-binding domain"/>
    <property type="match status" value="1"/>
</dbReference>
<keyword evidence="4 11" id="KW-0863">Zinc-finger</keyword>
<keyword evidence="8 11" id="KW-0804">Transcription</keyword>
<dbReference type="AlphaFoldDB" id="A0A0B2VEG5"/>
<keyword evidence="6 11" id="KW-0805">Transcription regulation</keyword>
<dbReference type="PROSITE" id="PS00031">
    <property type="entry name" value="NUCLEAR_REC_DBD_1"/>
    <property type="match status" value="1"/>
</dbReference>
<organism evidence="14 15">
    <name type="scientific">Toxocara canis</name>
    <name type="common">Canine roundworm</name>
    <dbReference type="NCBI Taxonomy" id="6265"/>
    <lineage>
        <taxon>Eukaryota</taxon>
        <taxon>Metazoa</taxon>
        <taxon>Ecdysozoa</taxon>
        <taxon>Nematoda</taxon>
        <taxon>Chromadorea</taxon>
        <taxon>Rhabditida</taxon>
        <taxon>Spirurina</taxon>
        <taxon>Ascaridomorpha</taxon>
        <taxon>Ascaridoidea</taxon>
        <taxon>Toxocaridae</taxon>
        <taxon>Toxocara</taxon>
    </lineage>
</organism>
<dbReference type="SMART" id="SM00399">
    <property type="entry name" value="ZnF_C4"/>
    <property type="match status" value="1"/>
</dbReference>
<dbReference type="GO" id="GO:0008270">
    <property type="term" value="F:zinc ion binding"/>
    <property type="evidence" value="ECO:0007669"/>
    <property type="project" value="UniProtKB-KW"/>
</dbReference>
<dbReference type="GO" id="GO:0005634">
    <property type="term" value="C:nucleus"/>
    <property type="evidence" value="ECO:0007669"/>
    <property type="project" value="UniProtKB-SubCell"/>
</dbReference>
<dbReference type="InterPro" id="IPR050274">
    <property type="entry name" value="Nuclear_hormone_rcpt_NR2"/>
</dbReference>
<dbReference type="FunFam" id="3.30.50.10:FF:000030">
    <property type="entry name" value="Nuclear Hormone Receptor family"/>
    <property type="match status" value="1"/>
</dbReference>
<dbReference type="GO" id="GO:0000978">
    <property type="term" value="F:RNA polymerase II cis-regulatory region sequence-specific DNA binding"/>
    <property type="evidence" value="ECO:0007669"/>
    <property type="project" value="InterPro"/>
</dbReference>
<dbReference type="SUPFAM" id="SSF57716">
    <property type="entry name" value="Glucocorticoid receptor-like (DNA-binding domain)"/>
    <property type="match status" value="1"/>
</dbReference>
<evidence type="ECO:0000256" key="5">
    <source>
        <dbReference type="ARBA" id="ARBA00022833"/>
    </source>
</evidence>
<sequence length="396" mass="45170">MSSSSHSDELCLVCNDHSTGYHYGVPSCNGCKTFFRRTIMKKQTFVCQYEGRCPVDKSIRCACRHCRFEKCLQVGMDRSAIQQNRDPIGYTKRTRRYPLVKPSSTTIDDSSPGRSVSENAAEQLAEDQLLETLVEVERRCKKIRNSNMTVDKNLIEAVLSKCVILDAKFMSSIEGEYHSCANLRPATQTDYQYWHERDWIIMVEWAKTIPVYESLPVGDKLALLRHSAITYPSLQQCFYSPDRGPDIIVFPNGAFFDRAPENERPLGFQKRKYQMLDQLLCPMRKLNVDMSEFAAFKAIFFLNPDADDVSVSAKEAISDCRCAVTNALYRYMVRRRGVDEAADRFGKLLLLGTVLATMAVEMKEAVVVADFFDQVQFPPFGKQLLFGIKHEDEPSK</sequence>
<evidence type="ECO:0000256" key="9">
    <source>
        <dbReference type="ARBA" id="ARBA00023170"/>
    </source>
</evidence>
<comment type="caution">
    <text evidence="14">The sequence shown here is derived from an EMBL/GenBank/DDBJ whole genome shotgun (WGS) entry which is preliminary data.</text>
</comment>
<dbReference type="EMBL" id="JPKZ01001440">
    <property type="protein sequence ID" value="KHN81931.1"/>
    <property type="molecule type" value="Genomic_DNA"/>
</dbReference>
<dbReference type="Gene3D" id="1.10.565.10">
    <property type="entry name" value="Retinoid X Receptor"/>
    <property type="match status" value="1"/>
</dbReference>
<dbReference type="PRINTS" id="PR00398">
    <property type="entry name" value="STRDHORMONER"/>
</dbReference>
<gene>
    <name evidence="14" type="primary">nhr-10</name>
    <name evidence="14" type="ORF">Tcan_04865</name>
</gene>
<dbReference type="InterPro" id="IPR001723">
    <property type="entry name" value="Nuclear_hrmn_rcpt"/>
</dbReference>
<proteinExistence type="inferred from homology"/>
<feature type="domain" description="Nuclear receptor" evidence="12">
    <location>
        <begin position="8"/>
        <end position="83"/>
    </location>
</feature>
<name>A0A0B2VEG5_TOXCA</name>
<reference evidence="14 15" key="1">
    <citation type="submission" date="2014-11" db="EMBL/GenBank/DDBJ databases">
        <title>Genetic blueprint of the zoonotic pathogen Toxocara canis.</title>
        <authorList>
            <person name="Zhu X.-Q."/>
            <person name="Korhonen P.K."/>
            <person name="Cai H."/>
            <person name="Young N.D."/>
            <person name="Nejsum P."/>
            <person name="von Samson-Himmelstjerna G."/>
            <person name="Boag P.R."/>
            <person name="Tan P."/>
            <person name="Li Q."/>
            <person name="Min J."/>
            <person name="Yang Y."/>
            <person name="Wang X."/>
            <person name="Fang X."/>
            <person name="Hall R.S."/>
            <person name="Hofmann A."/>
            <person name="Sternberg P.W."/>
            <person name="Jex A.R."/>
            <person name="Gasser R.B."/>
        </authorList>
    </citation>
    <scope>NUCLEOTIDE SEQUENCE [LARGE SCALE GENOMIC DNA]</scope>
    <source>
        <strain evidence="14">PN_DK_2014</strain>
    </source>
</reference>
<dbReference type="CDD" id="cd06157">
    <property type="entry name" value="NR_LBD"/>
    <property type="match status" value="1"/>
</dbReference>
<evidence type="ECO:0000256" key="8">
    <source>
        <dbReference type="ARBA" id="ARBA00023163"/>
    </source>
</evidence>
<evidence type="ECO:0000256" key="2">
    <source>
        <dbReference type="ARBA" id="ARBA00005993"/>
    </source>
</evidence>
<evidence type="ECO:0000256" key="10">
    <source>
        <dbReference type="ARBA" id="ARBA00023242"/>
    </source>
</evidence>
<dbReference type="OrthoDB" id="5799427at2759"/>
<protein>
    <submittedName>
        <fullName evidence="14">Nuclear hormone receptor family member nhr-10</fullName>
    </submittedName>
</protein>
<evidence type="ECO:0000256" key="4">
    <source>
        <dbReference type="ARBA" id="ARBA00022771"/>
    </source>
</evidence>
<comment type="subcellular location">
    <subcellularLocation>
        <location evidence="1 11">Nucleus</location>
    </subcellularLocation>
</comment>
<dbReference type="Gene3D" id="3.30.50.10">
    <property type="entry name" value="Erythroid Transcription Factor GATA-1, subunit A"/>
    <property type="match status" value="1"/>
</dbReference>
<evidence type="ECO:0000259" key="12">
    <source>
        <dbReference type="PROSITE" id="PS51030"/>
    </source>
</evidence>
<evidence type="ECO:0000256" key="1">
    <source>
        <dbReference type="ARBA" id="ARBA00004123"/>
    </source>
</evidence>
<dbReference type="Pfam" id="PF00104">
    <property type="entry name" value="Hormone_recep"/>
    <property type="match status" value="1"/>
</dbReference>
<keyword evidence="5 11" id="KW-0862">Zinc</keyword>
<dbReference type="CDD" id="cd06960">
    <property type="entry name" value="NR_DBD_HNF4A"/>
    <property type="match status" value="1"/>
</dbReference>